<evidence type="ECO:0000313" key="4">
    <source>
        <dbReference type="Proteomes" id="UP000460949"/>
    </source>
</evidence>
<dbReference type="Proteomes" id="UP000460949">
    <property type="component" value="Unassembled WGS sequence"/>
</dbReference>
<keyword evidence="1" id="KW-1133">Transmembrane helix</keyword>
<feature type="transmembrane region" description="Helical" evidence="1">
    <location>
        <begin position="31"/>
        <end position="55"/>
    </location>
</feature>
<protein>
    <recommendedName>
        <fullName evidence="2">YcxB-like C-terminal domain-containing protein</fullName>
    </recommendedName>
</protein>
<keyword evidence="1" id="KW-0472">Membrane</keyword>
<proteinExistence type="predicted"/>
<dbReference type="OrthoDB" id="2866610at2"/>
<dbReference type="Pfam" id="PF14317">
    <property type="entry name" value="YcxB"/>
    <property type="match status" value="1"/>
</dbReference>
<evidence type="ECO:0000259" key="2">
    <source>
        <dbReference type="Pfam" id="PF14317"/>
    </source>
</evidence>
<reference evidence="3 4" key="1">
    <citation type="submission" date="2019-11" db="EMBL/GenBank/DDBJ databases">
        <title>Genome sequences of 17 halophilic strains isolated from different environments.</title>
        <authorList>
            <person name="Furrow R.E."/>
        </authorList>
    </citation>
    <scope>NUCLEOTIDE SEQUENCE [LARGE SCALE GENOMIC DNA]</scope>
    <source>
        <strain evidence="3 4">22511_23_Filter</strain>
    </source>
</reference>
<dbReference type="RefSeq" id="WP_160839965.1">
    <property type="nucleotide sequence ID" value="NZ_WMET01000012.1"/>
</dbReference>
<evidence type="ECO:0000313" key="3">
    <source>
        <dbReference type="EMBL" id="MYL22049.1"/>
    </source>
</evidence>
<dbReference type="EMBL" id="WMET01000012">
    <property type="protein sequence ID" value="MYL22049.1"/>
    <property type="molecule type" value="Genomic_DNA"/>
</dbReference>
<feature type="domain" description="YcxB-like C-terminal" evidence="2">
    <location>
        <begin position="102"/>
        <end position="162"/>
    </location>
</feature>
<name>A0A845DZ02_9BACI</name>
<comment type="caution">
    <text evidence="3">The sequence shown here is derived from an EMBL/GenBank/DDBJ whole genome shotgun (WGS) entry which is preliminary data.</text>
</comment>
<organism evidence="3 4">
    <name type="scientific">Halobacillus litoralis</name>
    <dbReference type="NCBI Taxonomy" id="45668"/>
    <lineage>
        <taxon>Bacteria</taxon>
        <taxon>Bacillati</taxon>
        <taxon>Bacillota</taxon>
        <taxon>Bacilli</taxon>
        <taxon>Bacillales</taxon>
        <taxon>Bacillaceae</taxon>
        <taxon>Halobacillus</taxon>
    </lineage>
</organism>
<dbReference type="AlphaFoldDB" id="A0A845DZ02"/>
<keyword evidence="1" id="KW-0812">Transmembrane</keyword>
<gene>
    <name evidence="3" type="ORF">GLW04_19425</name>
</gene>
<sequence>MVPNEKEVLAKGNLTFEDYKKHNLHHHKKMMIGYFIFVFLVGLWLSSLFITGGLVAVIPLYLFFSTLIACFFTLVLAGLLHLRVRKEYSSDQLLQNELRYIINEDGINSKVRKSNTYFEWNDFIAVLEHEDMFRLYTSKNKGLVIPKRYFSTKEDIIFFKKLVTRNMDSKKVKIH</sequence>
<evidence type="ECO:0000256" key="1">
    <source>
        <dbReference type="SAM" id="Phobius"/>
    </source>
</evidence>
<dbReference type="InterPro" id="IPR025588">
    <property type="entry name" value="YcxB-like_C"/>
</dbReference>
<feature type="transmembrane region" description="Helical" evidence="1">
    <location>
        <begin position="61"/>
        <end position="82"/>
    </location>
</feature>
<accession>A0A845DZ02</accession>